<feature type="compositionally biased region" description="Basic and acidic residues" evidence="5">
    <location>
        <begin position="142"/>
        <end position="167"/>
    </location>
</feature>
<feature type="domain" description="TATA element modulatory factor 1 TATA binding" evidence="6">
    <location>
        <begin position="1313"/>
        <end position="1421"/>
    </location>
</feature>
<accession>A0A210PF99</accession>
<dbReference type="InterPro" id="IPR022091">
    <property type="entry name" value="TMF_TATA-bd"/>
</dbReference>
<feature type="compositionally biased region" description="Polar residues" evidence="5">
    <location>
        <begin position="547"/>
        <end position="565"/>
    </location>
</feature>
<sequence>MSWWNASSFSDLASQAIKNAQKKIDKVLEIDEEGLKETKPSTINKPTKEETSKQETKDDFWNTWVPSPQSEGAEGATEKEGARSSWSTMPWGSVHQDLEPKKKTSPTLPTSPESKGMKQKALDPISTTVQQSGVSKKAGHSAKSEGKSSKRSTDKVTKNSSDNDRKAVGNIPVVESKEKVENWDSSSAWSSEPLIAWQGEGQESGADLDLEGSQHASFQGKGQELRPDSNYKKPNKENEESLTDLCPGNKELKMLEKEDSKGDKTKELLPEDSDQTISSKTLDKDLSDSLLDDKSTDCKTDKSSSISVIESVEGVISFSDDSDGKCDQSSSVSLLQTDSGEMFPCHSEGIEDHTIDLDSVVIQTSETQDSGMASSVMDHEVKESPNPADTGSELVICENIDTEKHASEGKDSETQDDKEEALSESTSDPGSVMTKIDLKETSVDADNVLAQSSISSGSGEGTMEEIIKDPGVTEIDVLESLGSVHSPSTCSSLCSSDTSKLDSSMDTHTSEDTVVDNRGEDERVGEISQEEEISAGEVTPEEASYKEVTQNTMSGSVQVSQQETGGQDLAEIQDDSHKITDSMFSVSSSSSYVKCMIEEAMEDNSRSEDNNSDCHSTGGEKSECSRSTGGQESGDDIDTTTSSDIEIISTPNSINNGEPNKMVDLSPLKIALQKTARRESPTHRRTDSASSSSTHSREGQGEQLSPGRDSLEDESQYGEDRDLPIDKQKLAPVREEKGDPYMIPQKVLKSTTTNNTPTPPISPQTGISAGGQKMAEMEEVILARESKLVQLSKENNDLLETNSILRNQIQQLEETRELELEDVSKVSTEFAGRIAESEKKLNSVIRERDTARKDLQKSFDDFAKKVRGFQSEIEEKDQQIAELLQEGEKLSKQQLQSNNIVKKLRVKEKENDSLLTSQKKQIDDQQKELDHLRTVCESKDVMEKKQTDGITQLNSAVQKQEREISKLKGELTDAQERVRGLQAALDNSYKEIAELHKSKAAQDSKVQETALSLEMSVREELKATLTKEQFSFKQEREALIAQIEDLRMSMSRMEKEHNRREDMLRQEISDLQMHLQEDEARNQDLTHSVTSATRPLLRQIENLQSTYAAQSTSWEKLEKTLTDRIVDTQSQLAIAVEKERSANENVIDLTSNVTALESQNCRLRQEKSQHIAQLEMLKTRVEVLEDAKNSETAQIEIVKHQMSQELSEVKKEKMFLETQLDMERTKLDQEKKKMAIAQDQIAQLEREIQRPHSRGSMSPQNLQRMDSMSSFGEPSALNTSFTQDDLERNFLLSPGSSGLGSLTKSSLYENIRHSGAANLLENLQSQLKLREGEITQLQSEIQQLERTRESMARELVNLTNQNEDLKSQVESLPVIKNQMQDLNQRYNAMLQMYGEKVEEAEELKMDLHDVKEMYKTQIDHLLTK</sequence>
<feature type="region of interest" description="Disordered" evidence="5">
    <location>
        <begin position="599"/>
        <end position="741"/>
    </location>
</feature>
<feature type="region of interest" description="Disordered" evidence="5">
    <location>
        <begin position="30"/>
        <end position="304"/>
    </location>
</feature>
<feature type="coiled-coil region" evidence="4">
    <location>
        <begin position="1320"/>
        <end position="1403"/>
    </location>
</feature>
<feature type="coiled-coil region" evidence="4">
    <location>
        <begin position="1036"/>
        <end position="1081"/>
    </location>
</feature>
<evidence type="ECO:0000313" key="8">
    <source>
        <dbReference type="Proteomes" id="UP000242188"/>
    </source>
</evidence>
<name>A0A210PF99_MIZYE</name>
<dbReference type="PANTHER" id="PTHR46515:SF1">
    <property type="entry name" value="TATA ELEMENT MODULATORY FACTOR"/>
    <property type="match status" value="1"/>
</dbReference>
<evidence type="ECO:0000259" key="6">
    <source>
        <dbReference type="Pfam" id="PF12325"/>
    </source>
</evidence>
<dbReference type="STRING" id="6573.A0A210PF99"/>
<organism evidence="7 8">
    <name type="scientific">Mizuhopecten yessoensis</name>
    <name type="common">Japanese scallop</name>
    <name type="synonym">Patinopecten yessoensis</name>
    <dbReference type="NCBI Taxonomy" id="6573"/>
    <lineage>
        <taxon>Eukaryota</taxon>
        <taxon>Metazoa</taxon>
        <taxon>Spiralia</taxon>
        <taxon>Lophotrochozoa</taxon>
        <taxon>Mollusca</taxon>
        <taxon>Bivalvia</taxon>
        <taxon>Autobranchia</taxon>
        <taxon>Pteriomorphia</taxon>
        <taxon>Pectinida</taxon>
        <taxon>Pectinoidea</taxon>
        <taxon>Pectinidae</taxon>
        <taxon>Mizuhopecten</taxon>
    </lineage>
</organism>
<feature type="compositionally biased region" description="Basic and acidic residues" evidence="5">
    <location>
        <begin position="250"/>
        <end position="269"/>
    </location>
</feature>
<feature type="compositionally biased region" description="Basic and acidic residues" evidence="5">
    <location>
        <begin position="499"/>
        <end position="525"/>
    </location>
</feature>
<keyword evidence="3 4" id="KW-0175">Coiled coil</keyword>
<reference evidence="7 8" key="1">
    <citation type="journal article" date="2017" name="Nat. Ecol. Evol.">
        <title>Scallop genome provides insights into evolution of bilaterian karyotype and development.</title>
        <authorList>
            <person name="Wang S."/>
            <person name="Zhang J."/>
            <person name="Jiao W."/>
            <person name="Li J."/>
            <person name="Xun X."/>
            <person name="Sun Y."/>
            <person name="Guo X."/>
            <person name="Huan P."/>
            <person name="Dong B."/>
            <person name="Zhang L."/>
            <person name="Hu X."/>
            <person name="Sun X."/>
            <person name="Wang J."/>
            <person name="Zhao C."/>
            <person name="Wang Y."/>
            <person name="Wang D."/>
            <person name="Huang X."/>
            <person name="Wang R."/>
            <person name="Lv J."/>
            <person name="Li Y."/>
            <person name="Zhang Z."/>
            <person name="Liu B."/>
            <person name="Lu W."/>
            <person name="Hui Y."/>
            <person name="Liang J."/>
            <person name="Zhou Z."/>
            <person name="Hou R."/>
            <person name="Li X."/>
            <person name="Liu Y."/>
            <person name="Li H."/>
            <person name="Ning X."/>
            <person name="Lin Y."/>
            <person name="Zhao L."/>
            <person name="Xing Q."/>
            <person name="Dou J."/>
            <person name="Li Y."/>
            <person name="Mao J."/>
            <person name="Guo H."/>
            <person name="Dou H."/>
            <person name="Li T."/>
            <person name="Mu C."/>
            <person name="Jiang W."/>
            <person name="Fu Q."/>
            <person name="Fu X."/>
            <person name="Miao Y."/>
            <person name="Liu J."/>
            <person name="Yu Q."/>
            <person name="Li R."/>
            <person name="Liao H."/>
            <person name="Li X."/>
            <person name="Kong Y."/>
            <person name="Jiang Z."/>
            <person name="Chourrout D."/>
            <person name="Li R."/>
            <person name="Bao Z."/>
        </authorList>
    </citation>
    <scope>NUCLEOTIDE SEQUENCE [LARGE SCALE GENOMIC DNA]</scope>
    <source>
        <strain evidence="7 8">PY_sf001</strain>
    </source>
</reference>
<keyword evidence="2" id="KW-0333">Golgi apparatus</keyword>
<dbReference type="Pfam" id="PF12325">
    <property type="entry name" value="TMF_TATA_bd"/>
    <property type="match status" value="1"/>
</dbReference>
<feature type="compositionally biased region" description="Basic and acidic residues" evidence="5">
    <location>
        <begin position="401"/>
        <end position="415"/>
    </location>
</feature>
<keyword evidence="8" id="KW-1185">Reference proteome</keyword>
<feature type="region of interest" description="Disordered" evidence="5">
    <location>
        <begin position="750"/>
        <end position="769"/>
    </location>
</feature>
<evidence type="ECO:0000256" key="1">
    <source>
        <dbReference type="ARBA" id="ARBA00004555"/>
    </source>
</evidence>
<feature type="compositionally biased region" description="Basic and acidic residues" evidence="5">
    <location>
        <begin position="676"/>
        <end position="687"/>
    </location>
</feature>
<evidence type="ECO:0000256" key="3">
    <source>
        <dbReference type="ARBA" id="ARBA00023054"/>
    </source>
</evidence>
<feature type="region of interest" description="Disordered" evidence="5">
    <location>
        <begin position="483"/>
        <end position="577"/>
    </location>
</feature>
<feature type="compositionally biased region" description="Polar residues" evidence="5">
    <location>
        <begin position="125"/>
        <end position="134"/>
    </location>
</feature>
<dbReference type="SUPFAM" id="SSF90257">
    <property type="entry name" value="Myosin rod fragments"/>
    <property type="match status" value="1"/>
</dbReference>
<dbReference type="InterPro" id="IPR052602">
    <property type="entry name" value="Growth_transcription_reg"/>
</dbReference>
<dbReference type="Pfam" id="PF12329">
    <property type="entry name" value="TMF_DNA_bd"/>
    <property type="match status" value="1"/>
</dbReference>
<feature type="compositionally biased region" description="Basic and acidic residues" evidence="5">
    <location>
        <begin position="718"/>
        <end position="739"/>
    </location>
</feature>
<dbReference type="GO" id="GO:0005794">
    <property type="term" value="C:Golgi apparatus"/>
    <property type="evidence" value="ECO:0007669"/>
    <property type="project" value="UniProtKB-SubCell"/>
</dbReference>
<evidence type="ECO:0000256" key="4">
    <source>
        <dbReference type="SAM" id="Coils"/>
    </source>
</evidence>
<comment type="subcellular location">
    <subcellularLocation>
        <location evidence="1">Golgi apparatus</location>
    </subcellularLocation>
</comment>
<dbReference type="InterPro" id="IPR022092">
    <property type="entry name" value="TMF_DNA-bd"/>
</dbReference>
<feature type="compositionally biased region" description="Low complexity" evidence="5">
    <location>
        <begin position="639"/>
        <end position="650"/>
    </location>
</feature>
<comment type="caution">
    <text evidence="7">The sequence shown here is derived from an EMBL/GenBank/DDBJ whole genome shotgun (WGS) entry which is preliminary data.</text>
</comment>
<dbReference type="EMBL" id="NEDP02076739">
    <property type="protein sequence ID" value="OWF35159.1"/>
    <property type="molecule type" value="Genomic_DNA"/>
</dbReference>
<feature type="compositionally biased region" description="Basic and acidic residues" evidence="5">
    <location>
        <begin position="223"/>
        <end position="239"/>
    </location>
</feature>
<evidence type="ECO:0000256" key="2">
    <source>
        <dbReference type="ARBA" id="ARBA00023034"/>
    </source>
</evidence>
<feature type="compositionally biased region" description="Basic and acidic residues" evidence="5">
    <location>
        <begin position="46"/>
        <end position="60"/>
    </location>
</feature>
<gene>
    <name evidence="7" type="ORF">KP79_PYT05407</name>
</gene>
<evidence type="ECO:0000256" key="5">
    <source>
        <dbReference type="SAM" id="MobiDB-lite"/>
    </source>
</evidence>
<feature type="coiled-coil region" evidence="4">
    <location>
        <begin position="788"/>
        <end position="991"/>
    </location>
</feature>
<feature type="compositionally biased region" description="Basic and acidic residues" evidence="5">
    <location>
        <begin position="281"/>
        <end position="302"/>
    </location>
</feature>
<feature type="compositionally biased region" description="Basic and acidic residues" evidence="5">
    <location>
        <begin position="30"/>
        <end position="39"/>
    </location>
</feature>
<feature type="region of interest" description="Disordered" evidence="5">
    <location>
        <begin position="366"/>
        <end position="434"/>
    </location>
</feature>
<proteinExistence type="predicted"/>
<feature type="coiled-coil region" evidence="4">
    <location>
        <begin position="1167"/>
        <end position="1247"/>
    </location>
</feature>
<dbReference type="Proteomes" id="UP000242188">
    <property type="component" value="Unassembled WGS sequence"/>
</dbReference>
<dbReference type="GO" id="GO:0005783">
    <property type="term" value="C:endoplasmic reticulum"/>
    <property type="evidence" value="ECO:0007669"/>
    <property type="project" value="TreeGrafter"/>
</dbReference>
<feature type="compositionally biased region" description="Low complexity" evidence="5">
    <location>
        <begin position="486"/>
        <end position="498"/>
    </location>
</feature>
<protein>
    <submittedName>
        <fullName evidence="7">TATA element modulatory factor</fullName>
    </submittedName>
</protein>
<evidence type="ECO:0000313" key="7">
    <source>
        <dbReference type="EMBL" id="OWF35159.1"/>
    </source>
</evidence>
<dbReference type="OrthoDB" id="74178at2759"/>
<dbReference type="PANTHER" id="PTHR46515">
    <property type="entry name" value="TATA ELEMENT MODULATORY FACTOR TMF1"/>
    <property type="match status" value="1"/>
</dbReference>